<dbReference type="NCBIfam" id="NF038133">
    <property type="entry name" value="choice_anch_L"/>
    <property type="match status" value="1"/>
</dbReference>
<dbReference type="SUPFAM" id="SSF49854">
    <property type="entry name" value="Spermadhesin, CUB domain"/>
    <property type="match status" value="1"/>
</dbReference>
<dbReference type="PROSITE" id="PS50853">
    <property type="entry name" value="FN3"/>
    <property type="match status" value="1"/>
</dbReference>
<protein>
    <submittedName>
        <fullName evidence="3">Choice-of-anchor L domain-containing protein</fullName>
    </submittedName>
</protein>
<dbReference type="Gene3D" id="2.60.120.200">
    <property type="match status" value="1"/>
</dbReference>
<comment type="caution">
    <text evidence="3">The sequence shown here is derived from an EMBL/GenBank/DDBJ whole genome shotgun (WGS) entry which is preliminary data.</text>
</comment>
<feature type="chain" id="PRO_5045655432" evidence="1">
    <location>
        <begin position="20"/>
        <end position="1649"/>
    </location>
</feature>
<dbReference type="Pfam" id="PF00041">
    <property type="entry name" value="fn3"/>
    <property type="match status" value="1"/>
</dbReference>
<name>A0ABW5ZRG1_9FLAO</name>
<dbReference type="Pfam" id="PF13585">
    <property type="entry name" value="CHU_C"/>
    <property type="match status" value="1"/>
</dbReference>
<dbReference type="Proteomes" id="UP001597548">
    <property type="component" value="Unassembled WGS sequence"/>
</dbReference>
<dbReference type="EMBL" id="JBHUOS010000002">
    <property type="protein sequence ID" value="MFD2915177.1"/>
    <property type="molecule type" value="Genomic_DNA"/>
</dbReference>
<dbReference type="SMART" id="SM00060">
    <property type="entry name" value="FN3"/>
    <property type="match status" value="1"/>
</dbReference>
<dbReference type="SUPFAM" id="SSF49265">
    <property type="entry name" value="Fibronectin type III"/>
    <property type="match status" value="1"/>
</dbReference>
<dbReference type="InterPro" id="IPR035914">
    <property type="entry name" value="Sperma_CUB_dom_sf"/>
</dbReference>
<dbReference type="Gene3D" id="2.60.120.290">
    <property type="entry name" value="Spermadhesin, CUB domain"/>
    <property type="match status" value="1"/>
</dbReference>
<evidence type="ECO:0000256" key="1">
    <source>
        <dbReference type="SAM" id="SignalP"/>
    </source>
</evidence>
<dbReference type="InterPro" id="IPR003961">
    <property type="entry name" value="FN3_dom"/>
</dbReference>
<keyword evidence="1" id="KW-0732">Signal</keyword>
<feature type="signal peptide" evidence="1">
    <location>
        <begin position="1"/>
        <end position="19"/>
    </location>
</feature>
<keyword evidence="4" id="KW-1185">Reference proteome</keyword>
<gene>
    <name evidence="3" type="ORF">ACFS29_05970</name>
</gene>
<dbReference type="InterPro" id="IPR026341">
    <property type="entry name" value="T9SS_type_B"/>
</dbReference>
<accession>A0ABW5ZRG1</accession>
<dbReference type="NCBIfam" id="TIGR04131">
    <property type="entry name" value="Bac_Flav_CTERM"/>
    <property type="match status" value="1"/>
</dbReference>
<dbReference type="InterPro" id="IPR013783">
    <property type="entry name" value="Ig-like_fold"/>
</dbReference>
<dbReference type="Gene3D" id="2.60.40.10">
    <property type="entry name" value="Immunoglobulins"/>
    <property type="match status" value="1"/>
</dbReference>
<feature type="domain" description="Fibronectin type-III" evidence="2">
    <location>
        <begin position="186"/>
        <end position="279"/>
    </location>
</feature>
<dbReference type="RefSeq" id="WP_194508660.1">
    <property type="nucleotide sequence ID" value="NZ_JADILU010000005.1"/>
</dbReference>
<proteinExistence type="predicted"/>
<reference evidence="4" key="1">
    <citation type="journal article" date="2019" name="Int. J. Syst. Evol. Microbiol.">
        <title>The Global Catalogue of Microorganisms (GCM) 10K type strain sequencing project: providing services to taxonomists for standard genome sequencing and annotation.</title>
        <authorList>
            <consortium name="The Broad Institute Genomics Platform"/>
            <consortium name="The Broad Institute Genome Sequencing Center for Infectious Disease"/>
            <person name="Wu L."/>
            <person name="Ma J."/>
        </authorList>
    </citation>
    <scope>NUCLEOTIDE SEQUENCE [LARGE SCALE GENOMIC DNA]</scope>
    <source>
        <strain evidence="4">KCTC 32514</strain>
    </source>
</reference>
<dbReference type="InterPro" id="IPR036116">
    <property type="entry name" value="FN3_sf"/>
</dbReference>
<organism evidence="3 4">
    <name type="scientific">Psychroserpens luteus</name>
    <dbReference type="NCBI Taxonomy" id="1434066"/>
    <lineage>
        <taxon>Bacteria</taxon>
        <taxon>Pseudomonadati</taxon>
        <taxon>Bacteroidota</taxon>
        <taxon>Flavobacteriia</taxon>
        <taxon>Flavobacteriales</taxon>
        <taxon>Flavobacteriaceae</taxon>
        <taxon>Psychroserpens</taxon>
    </lineage>
</organism>
<evidence type="ECO:0000259" key="2">
    <source>
        <dbReference type="PROSITE" id="PS50853"/>
    </source>
</evidence>
<dbReference type="CDD" id="cd00063">
    <property type="entry name" value="FN3"/>
    <property type="match status" value="1"/>
</dbReference>
<evidence type="ECO:0000313" key="3">
    <source>
        <dbReference type="EMBL" id="MFD2915177.1"/>
    </source>
</evidence>
<evidence type="ECO:0000313" key="4">
    <source>
        <dbReference type="Proteomes" id="UP001597548"/>
    </source>
</evidence>
<dbReference type="InterPro" id="IPR049804">
    <property type="entry name" value="Choice_anch_L"/>
</dbReference>
<sequence length="1649" mass="176071">MKKITFIIALIFTCSWVNAQTYLQEDFNVEIPATWTVTDGGGTTGDSWISGQQGGGNSLDGTNSAIVDSDSNGNGTELIETLTSPVFDTTGATALFLDFDQYYNDLAGGVDSDTGVVEVFDGTNWIEVLNLDADAGGFNSSDQQHIDITAYSNADMQIRFIYNDGNSWAWYWLVDNIQVYNSTCNFPSDLTVTNITSNSADLEWVAGGSEMAWEVINQEAGGPVPTDADSGISTGGENPFQVMGLTEGTNYEFYVRSDCDADGTSIWVGPFAYRISGPGEVCENPIIVSSSLPYTTTDDTVNYINDYIGVPGTDCGSGFGYLNGDDVVYAYTPTADTSIDISLSGISDNYTGVFVYTDCANIGNQCETGAVNGFGQGDLIIDNLSVTNGQTYYIVISTWAAPQNVVYTLTITENTCVDPVIDYIVRQDCINGPQFFIDVDLTDLGSATSMTISDDQGSASQNTTVAGVFSFGPFANNTPIIITVVNDDDANCNSTSDALTQDQCVLNVVDCTQPPLQFNYCYDNNDDTAWLFESNDGNPVRLTFNAGGIESCCDDILVYDGQDNTAPLIYQGNNGGDLSGLQFDSTGDSLYLEIDSDGSVSCASNSGCCTTEWDFTVACATCVNPETTYTVVSNCTVGPEFFVDVDLTNLGSALSVTISDDQGSAPQSVSALGVVTFGPYTNNTPVEITVANDDDPNCTLTSNTLTQEFCLDNVVDCSEGPINVSYCYFNNDSNVFTYTSTDGTALNLTFNSGEVEGAPFDFLVVYDTDGSELYNDEGNNGDISGLTFQSTGDTISFQITSDGSVSCESGSFADGIDYTVSCATCINPAATYQVVDDCENGDQFLVDVIVTTIGDATSITISNNIDANTVSATAAGVYQVGPFPFATDVVITLSNDQDVNCIVNSSAIRLEACPPDNDNPCNATIAGVNADDSCSIITPGVLLEATDSGIPTGTCGGDPDDDVWFEFTALNEFQIIQLTNIDSSGFFENLDHAVYEGTCNAPVELYCSDADASLTPSLTVGNTYYVRVFSAGSDPVDYTFDLCIRPGSGNVAIDQTTYTVEELVTDILINSPCAQISNITFSTGTDFGSTNGIGYFSADEGSFPFEEGVLLTSGDASRAGGPNFNALSDGAFDWPGDAQLDAEVGINSNNATIIEFDFVPLSDEISFDFLMASEEYNGGTGGTFECTYSDAFAFFLTDGNSVTTNLAVIPGTNTPILVTNIHPENPGCAAINEEYFGGYTPANLPPISFDGRTEVFTAFSPVNIGETYHIKLVIADATDTALDSGVFLKAGSFDIGEVELGADITVEAGTAACIGEQVILETQAPSVAHVWYKDNFQIDGETSNVLVVTEDGTYTAQIIFSPSCIISDEIVVEFLPLPIANTPPDLIGCSIGNDTAVFNLPDNDLPILGDTQSPNDFTVTYHFTEQNAIDGIDPLTSPYTSESDPQTIYALVTNNVSGCENTTSFNLVLGIEPETTFTEDFNYEVCPDAVVPINIEATPVNYDASQVSINWFYAFDASATPELITGENGLTLPVLEGGIYTIEVSFNDTGCTSSQSQEVIELESCFIPQGISPNGDGMNDSFDLSNFRVTRLEIFNRYGTSVFEKSNYVDEWVGQSSEGDELPVGTYFYAVDFEDRESETGWVYLQREK</sequence>